<sequence>DLDQAINATDRAVKLTPEGHPDMPNRLSNLGNCFGLRSQNECKCKLEDSIKQLNGAANRAVEVTPRGYSDMPNKPGNFESRSNLHSRNECPDRLGDLKQAIDAADRAVKLTPEGHPDMPGRLGNLGDFLSLRFEYLGKLEDLDHAIDITNRAVNLTPDGHPDRSATLFNLGNHHRKRYRHLREPEDVQHCANIFSLVVGQPFGPPSIRLEAARSYALAGWLGLGDGSIGIDQFLSVYEQALPLIPQAAWLGNSVSQRYDRLVQHGEIANNAAFAAVLAKDLPRAVEWLDQGRGVVWGQLLQLHNPIHDLHQHHPDLAEKLRSVANALESSGNLAGSASAILMPVDSATGTPHTPVRDEPSARIKLAHRYEELLIQIRTLDGFDGFLKPKTFSELRSACVDGPIILINVVKNLTFTVALVVLHSSDRIVPVFLPELSYEGAEQMRSMLLISLQKISVRRRQTAERGVFIDPVPRHPLFDVLGALWSIVVSPILQAIEAELSRAPGKTLPHVTWCTTGPLSFLPIHAAGIYDSPDPRDKIFNRVVSSYTPTISSLLRPHTEKQPTSSASPTSKKILIVSQPDTPGHGPLPSTLQEAANVKKQFSDGETTHLNHADATFDAVMREMRDHHFPFIHLACHGMQDPEDPRKSAFALYRGKLHLSDIMSHSVAGAELAFLSACQTAKGDAKLPEESVHLAAGMLTAGYKAVIGTMWSIIDEDAPLVADGVYRRLIGGQCGSTGWAGEKMEAAYALHEAVKELREEVGEVNFARWVPFVHFGS</sequence>
<evidence type="ECO:0000313" key="1">
    <source>
        <dbReference type="EMBL" id="KAI0027794.1"/>
    </source>
</evidence>
<protein>
    <submittedName>
        <fullName evidence="1">CHAT domain-containing protein</fullName>
    </submittedName>
</protein>
<keyword evidence="2" id="KW-1185">Reference proteome</keyword>
<gene>
    <name evidence="1" type="ORF">K488DRAFT_60428</name>
</gene>
<reference evidence="1" key="1">
    <citation type="submission" date="2021-02" db="EMBL/GenBank/DDBJ databases">
        <authorList>
            <consortium name="DOE Joint Genome Institute"/>
            <person name="Ahrendt S."/>
            <person name="Looney B.P."/>
            <person name="Miyauchi S."/>
            <person name="Morin E."/>
            <person name="Drula E."/>
            <person name="Courty P.E."/>
            <person name="Chicoki N."/>
            <person name="Fauchery L."/>
            <person name="Kohler A."/>
            <person name="Kuo A."/>
            <person name="Labutti K."/>
            <person name="Pangilinan J."/>
            <person name="Lipzen A."/>
            <person name="Riley R."/>
            <person name="Andreopoulos W."/>
            <person name="He G."/>
            <person name="Johnson J."/>
            <person name="Barry K.W."/>
            <person name="Grigoriev I.V."/>
            <person name="Nagy L."/>
            <person name="Hibbett D."/>
            <person name="Henrissat B."/>
            <person name="Matheny P.B."/>
            <person name="Labbe J."/>
            <person name="Martin F."/>
        </authorList>
    </citation>
    <scope>NUCLEOTIDE SEQUENCE</scope>
    <source>
        <strain evidence="1">EC-137</strain>
    </source>
</reference>
<dbReference type="EMBL" id="MU273838">
    <property type="protein sequence ID" value="KAI0027794.1"/>
    <property type="molecule type" value="Genomic_DNA"/>
</dbReference>
<name>A0ACB8Q7W3_9AGAM</name>
<organism evidence="1 2">
    <name type="scientific">Vararia minispora EC-137</name>
    <dbReference type="NCBI Taxonomy" id="1314806"/>
    <lineage>
        <taxon>Eukaryota</taxon>
        <taxon>Fungi</taxon>
        <taxon>Dikarya</taxon>
        <taxon>Basidiomycota</taxon>
        <taxon>Agaricomycotina</taxon>
        <taxon>Agaricomycetes</taxon>
        <taxon>Russulales</taxon>
        <taxon>Lachnocladiaceae</taxon>
        <taxon>Vararia</taxon>
    </lineage>
</organism>
<feature type="non-terminal residue" evidence="1">
    <location>
        <position position="1"/>
    </location>
</feature>
<proteinExistence type="predicted"/>
<dbReference type="Proteomes" id="UP000814128">
    <property type="component" value="Unassembled WGS sequence"/>
</dbReference>
<comment type="caution">
    <text evidence="1">The sequence shown here is derived from an EMBL/GenBank/DDBJ whole genome shotgun (WGS) entry which is preliminary data.</text>
</comment>
<accession>A0ACB8Q7W3</accession>
<reference evidence="1" key="2">
    <citation type="journal article" date="2022" name="New Phytol.">
        <title>Evolutionary transition to the ectomycorrhizal habit in the genomes of a hyperdiverse lineage of mushroom-forming fungi.</title>
        <authorList>
            <person name="Looney B."/>
            <person name="Miyauchi S."/>
            <person name="Morin E."/>
            <person name="Drula E."/>
            <person name="Courty P.E."/>
            <person name="Kohler A."/>
            <person name="Kuo A."/>
            <person name="LaButti K."/>
            <person name="Pangilinan J."/>
            <person name="Lipzen A."/>
            <person name="Riley R."/>
            <person name="Andreopoulos W."/>
            <person name="He G."/>
            <person name="Johnson J."/>
            <person name="Nolan M."/>
            <person name="Tritt A."/>
            <person name="Barry K.W."/>
            <person name="Grigoriev I.V."/>
            <person name="Nagy L.G."/>
            <person name="Hibbett D."/>
            <person name="Henrissat B."/>
            <person name="Matheny P.B."/>
            <person name="Labbe J."/>
            <person name="Martin F.M."/>
        </authorList>
    </citation>
    <scope>NUCLEOTIDE SEQUENCE</scope>
    <source>
        <strain evidence="1">EC-137</strain>
    </source>
</reference>
<evidence type="ECO:0000313" key="2">
    <source>
        <dbReference type="Proteomes" id="UP000814128"/>
    </source>
</evidence>